<reference evidence="1 2" key="1">
    <citation type="journal article" date="2014" name="Appl. Environ. Microbiol.">
        <title>Insights into the Microbial Degradation of Rubber and Gutta-Percha by Analysis of the Complete Genome of Nocardia nova SH22a.</title>
        <authorList>
            <person name="Luo Q."/>
            <person name="Hiessl S."/>
            <person name="Poehlein A."/>
            <person name="Daniel R."/>
            <person name="Steinbuchel A."/>
        </authorList>
    </citation>
    <scope>NUCLEOTIDE SEQUENCE [LARGE SCALE GENOMIC DNA]</scope>
    <source>
        <strain evidence="1">SH22a</strain>
    </source>
</reference>
<dbReference type="Gene3D" id="2.30.110.10">
    <property type="entry name" value="Electron Transport, Fmn-binding Protein, Chain A"/>
    <property type="match status" value="1"/>
</dbReference>
<keyword evidence="2" id="KW-1185">Reference proteome</keyword>
<dbReference type="HOGENOM" id="CLU_139629_0_0_11"/>
<dbReference type="RefSeq" id="WP_025351834.1">
    <property type="nucleotide sequence ID" value="NZ_CP006850.1"/>
</dbReference>
<dbReference type="KEGG" id="nno:NONO_c56970"/>
<name>W5TM97_9NOCA</name>
<gene>
    <name evidence="1" type="ORF">NONO_c56970</name>
</gene>
<sequence>MGAEVRLDELAKAIEDYDLAYLVTVGENSAPHVVAVTPLPDAGALHIAAPGRHTHRNIAAHPTATLVWAPRDPSDYSLIVDGACTVDGDLLTVHPTRAILHRAAAPEHVPDEGACASDCRHIPL</sequence>
<dbReference type="PATRIC" id="fig|1415166.3.peg.5871"/>
<dbReference type="eggNOG" id="ENOG5032UAP">
    <property type="taxonomic scope" value="Bacteria"/>
</dbReference>
<dbReference type="AlphaFoldDB" id="W5TM97"/>
<dbReference type="InterPro" id="IPR012349">
    <property type="entry name" value="Split_barrel_FMN-bd"/>
</dbReference>
<proteinExistence type="predicted"/>
<accession>W5TM97</accession>
<dbReference type="EMBL" id="CP006850">
    <property type="protein sequence ID" value="AHH20475.1"/>
    <property type="molecule type" value="Genomic_DNA"/>
</dbReference>
<evidence type="ECO:0000313" key="1">
    <source>
        <dbReference type="EMBL" id="AHH20475.1"/>
    </source>
</evidence>
<dbReference type="STRING" id="1415166.NONO_c56970"/>
<dbReference type="OrthoDB" id="8907583at2"/>
<dbReference type="Proteomes" id="UP000019150">
    <property type="component" value="Chromosome"/>
</dbReference>
<organism evidence="1 2">
    <name type="scientific">Nocardia nova SH22a</name>
    <dbReference type="NCBI Taxonomy" id="1415166"/>
    <lineage>
        <taxon>Bacteria</taxon>
        <taxon>Bacillati</taxon>
        <taxon>Actinomycetota</taxon>
        <taxon>Actinomycetes</taxon>
        <taxon>Mycobacteriales</taxon>
        <taxon>Nocardiaceae</taxon>
        <taxon>Nocardia</taxon>
    </lineage>
</organism>
<dbReference type="SUPFAM" id="SSF50475">
    <property type="entry name" value="FMN-binding split barrel"/>
    <property type="match status" value="1"/>
</dbReference>
<evidence type="ECO:0000313" key="2">
    <source>
        <dbReference type="Proteomes" id="UP000019150"/>
    </source>
</evidence>
<protein>
    <submittedName>
        <fullName evidence="1">Putative FMN-binding protein</fullName>
    </submittedName>
</protein>